<dbReference type="PROSITE" id="PS50885">
    <property type="entry name" value="HAMP"/>
    <property type="match status" value="1"/>
</dbReference>
<dbReference type="CDD" id="cd00082">
    <property type="entry name" value="HisKA"/>
    <property type="match status" value="1"/>
</dbReference>
<evidence type="ECO:0000256" key="7">
    <source>
        <dbReference type="ARBA" id="ARBA00022692"/>
    </source>
</evidence>
<dbReference type="InterPro" id="IPR005467">
    <property type="entry name" value="His_kinase_dom"/>
</dbReference>
<dbReference type="EC" id="2.7.13.3" evidence="3"/>
<dbReference type="RefSeq" id="WP_241039654.1">
    <property type="nucleotide sequence ID" value="NZ_BAAAJF010000040.1"/>
</dbReference>
<dbReference type="PANTHER" id="PTHR43547">
    <property type="entry name" value="TWO-COMPONENT HISTIDINE KINASE"/>
    <property type="match status" value="1"/>
</dbReference>
<dbReference type="Pfam" id="PF00512">
    <property type="entry name" value="HisKA"/>
    <property type="match status" value="1"/>
</dbReference>
<evidence type="ECO:0000256" key="15">
    <source>
        <dbReference type="SAM" id="MobiDB-lite"/>
    </source>
</evidence>
<comment type="subcellular location">
    <subcellularLocation>
        <location evidence="2">Cell membrane</location>
        <topology evidence="2">Multi-pass membrane protein</topology>
    </subcellularLocation>
</comment>
<dbReference type="Gene3D" id="6.10.340.10">
    <property type="match status" value="1"/>
</dbReference>
<evidence type="ECO:0000256" key="1">
    <source>
        <dbReference type="ARBA" id="ARBA00000085"/>
    </source>
</evidence>
<proteinExistence type="predicted"/>
<dbReference type="PROSITE" id="PS50109">
    <property type="entry name" value="HIS_KIN"/>
    <property type="match status" value="1"/>
</dbReference>
<evidence type="ECO:0000256" key="9">
    <source>
        <dbReference type="ARBA" id="ARBA00022777"/>
    </source>
</evidence>
<keyword evidence="7 16" id="KW-0812">Transmembrane</keyword>
<reference evidence="19 20" key="1">
    <citation type="submission" date="2022-03" db="EMBL/GenBank/DDBJ databases">
        <title>Pseudonocardia alaer sp. nov., a novel actinomycete isolated from reed forest soil.</title>
        <authorList>
            <person name="Wang L."/>
        </authorList>
    </citation>
    <scope>NUCLEOTIDE SEQUENCE [LARGE SCALE GENOMIC DNA]</scope>
    <source>
        <strain evidence="19 20">Y-16303</strain>
    </source>
</reference>
<name>A0ABS9TKE6_9PSEU</name>
<comment type="caution">
    <text evidence="19">The sequence shown here is derived from an EMBL/GenBank/DDBJ whole genome shotgun (WGS) entry which is preliminary data.</text>
</comment>
<evidence type="ECO:0000256" key="13">
    <source>
        <dbReference type="ARBA" id="ARBA00023136"/>
    </source>
</evidence>
<evidence type="ECO:0000256" key="4">
    <source>
        <dbReference type="ARBA" id="ARBA00022475"/>
    </source>
</evidence>
<feature type="domain" description="HAMP" evidence="18">
    <location>
        <begin position="235"/>
        <end position="287"/>
    </location>
</feature>
<feature type="compositionally biased region" description="Pro residues" evidence="15">
    <location>
        <begin position="544"/>
        <end position="558"/>
    </location>
</feature>
<evidence type="ECO:0000259" key="18">
    <source>
        <dbReference type="PROSITE" id="PS50885"/>
    </source>
</evidence>
<dbReference type="Gene3D" id="1.10.287.130">
    <property type="match status" value="1"/>
</dbReference>
<feature type="transmembrane region" description="Helical" evidence="16">
    <location>
        <begin position="38"/>
        <end position="59"/>
    </location>
</feature>
<dbReference type="InterPro" id="IPR036097">
    <property type="entry name" value="HisK_dim/P_sf"/>
</dbReference>
<evidence type="ECO:0000256" key="16">
    <source>
        <dbReference type="SAM" id="Phobius"/>
    </source>
</evidence>
<evidence type="ECO:0000256" key="3">
    <source>
        <dbReference type="ARBA" id="ARBA00012438"/>
    </source>
</evidence>
<keyword evidence="6" id="KW-0808">Transferase</keyword>
<dbReference type="SUPFAM" id="SSF158472">
    <property type="entry name" value="HAMP domain-like"/>
    <property type="match status" value="1"/>
</dbReference>
<accession>A0ABS9TKE6</accession>
<dbReference type="InterPro" id="IPR003594">
    <property type="entry name" value="HATPase_dom"/>
</dbReference>
<dbReference type="SMART" id="SM00388">
    <property type="entry name" value="HisKA"/>
    <property type="match status" value="1"/>
</dbReference>
<dbReference type="EMBL" id="JAKXMK010000023">
    <property type="protein sequence ID" value="MCH6169010.1"/>
    <property type="molecule type" value="Genomic_DNA"/>
</dbReference>
<keyword evidence="13 16" id="KW-0472">Membrane</keyword>
<evidence type="ECO:0000256" key="14">
    <source>
        <dbReference type="ARBA" id="ARBA00035305"/>
    </source>
</evidence>
<dbReference type="InterPro" id="IPR047669">
    <property type="entry name" value="MtrAB_MtrB"/>
</dbReference>
<keyword evidence="5" id="KW-0597">Phosphoprotein</keyword>
<dbReference type="SMART" id="SM00387">
    <property type="entry name" value="HATPase_c"/>
    <property type="match status" value="1"/>
</dbReference>
<keyword evidence="10" id="KW-0067">ATP-binding</keyword>
<dbReference type="SUPFAM" id="SSF47384">
    <property type="entry name" value="Homodimeric domain of signal transducing histidine kinase"/>
    <property type="match status" value="1"/>
</dbReference>
<protein>
    <recommendedName>
        <fullName evidence="14">Sensor histidine kinase MtrB</fullName>
        <ecNumber evidence="3">2.7.13.3</ecNumber>
    </recommendedName>
</protein>
<keyword evidence="9 19" id="KW-0418">Kinase</keyword>
<evidence type="ECO:0000313" key="20">
    <source>
        <dbReference type="Proteomes" id="UP001299970"/>
    </source>
</evidence>
<evidence type="ECO:0000313" key="19">
    <source>
        <dbReference type="EMBL" id="MCH6169010.1"/>
    </source>
</evidence>
<feature type="domain" description="Histidine kinase" evidence="17">
    <location>
        <begin position="302"/>
        <end position="518"/>
    </location>
</feature>
<dbReference type="Gene3D" id="3.30.565.10">
    <property type="entry name" value="Histidine kinase-like ATPase, C-terminal domain"/>
    <property type="match status" value="1"/>
</dbReference>
<evidence type="ECO:0000256" key="2">
    <source>
        <dbReference type="ARBA" id="ARBA00004651"/>
    </source>
</evidence>
<evidence type="ECO:0000256" key="10">
    <source>
        <dbReference type="ARBA" id="ARBA00022840"/>
    </source>
</evidence>
<evidence type="ECO:0000256" key="11">
    <source>
        <dbReference type="ARBA" id="ARBA00022989"/>
    </source>
</evidence>
<keyword evidence="11 16" id="KW-1133">Transmembrane helix</keyword>
<dbReference type="InterPro" id="IPR003660">
    <property type="entry name" value="HAMP_dom"/>
</dbReference>
<dbReference type="Pfam" id="PF02518">
    <property type="entry name" value="HATPase_c"/>
    <property type="match status" value="1"/>
</dbReference>
<dbReference type="InterPro" id="IPR036890">
    <property type="entry name" value="HATPase_C_sf"/>
</dbReference>
<comment type="catalytic activity">
    <reaction evidence="1">
        <text>ATP + protein L-histidine = ADP + protein N-phospho-L-histidine.</text>
        <dbReference type="EC" id="2.7.13.3"/>
    </reaction>
</comment>
<dbReference type="PRINTS" id="PR00344">
    <property type="entry name" value="BCTRLSENSOR"/>
</dbReference>
<dbReference type="CDD" id="cd06225">
    <property type="entry name" value="HAMP"/>
    <property type="match status" value="1"/>
</dbReference>
<sequence length="582" mass="62344">MTALPLADRARRAAAQVRQFAMELADAWGAVWRRSLQLRVVVSTLVLSTAVIVVLGLVLQTQIALRVLQGKEADTLTRTEAGAVLLERDLSGVDPSRDGAQGDLNNALDRLTNASVADEPSSTGAGEFRAVLSTPRGEGAGIAAGPVEDVPADLRDAVAAGTLSSKYVTLSEQGVEIPTLIVGQPVRTANGDLEFYLLFPLIAEQRTLGLVQSTLIVGGLILLLLLAGIAGLVTRQVVRPVRQAAEIAERFADGHLDERMPVQGEDDVARLGESYNEMASSIQSQIRQLEEFGALQRRFTSDVSHELRTPLTTVRMAADVLYASREHLLPALRRSSELLVCELDRFEALLADLLEISRLDAGVAELGAERVDMHGVVMRAVEAVRGFADESGTPLDLRLPTGAYAEVDPRRVERIVRNLVANAIDHGEGRPVSITLAYDEHVVAVLVRDHGVGLRPGEAELVFNRFWRAEESRARRSGGSGLGLAIAIEDARLHGGWLQAWGAVGQGAAFRLTLPRTLDEPVESSPLPLGPDPAPTSEVVPSSVPSPTPPPVPTPPRGRPVTVVPSWSDDDADAADRHADLP</sequence>
<evidence type="ECO:0000259" key="17">
    <source>
        <dbReference type="PROSITE" id="PS50109"/>
    </source>
</evidence>
<dbReference type="SMART" id="SM00304">
    <property type="entry name" value="HAMP"/>
    <property type="match status" value="1"/>
</dbReference>
<evidence type="ECO:0000256" key="12">
    <source>
        <dbReference type="ARBA" id="ARBA00023012"/>
    </source>
</evidence>
<keyword evidence="20" id="KW-1185">Reference proteome</keyword>
<keyword evidence="12" id="KW-0902">Two-component regulatory system</keyword>
<dbReference type="SUPFAM" id="SSF55874">
    <property type="entry name" value="ATPase domain of HSP90 chaperone/DNA topoisomerase II/histidine kinase"/>
    <property type="match status" value="1"/>
</dbReference>
<dbReference type="NCBIfam" id="NF040691">
    <property type="entry name" value="MtrAB_MtrB"/>
    <property type="match status" value="1"/>
</dbReference>
<dbReference type="CDD" id="cd00075">
    <property type="entry name" value="HATPase"/>
    <property type="match status" value="1"/>
</dbReference>
<dbReference type="InterPro" id="IPR004358">
    <property type="entry name" value="Sig_transdc_His_kin-like_C"/>
</dbReference>
<evidence type="ECO:0000256" key="5">
    <source>
        <dbReference type="ARBA" id="ARBA00022553"/>
    </source>
</evidence>
<feature type="region of interest" description="Disordered" evidence="15">
    <location>
        <begin position="520"/>
        <end position="582"/>
    </location>
</feature>
<feature type="transmembrane region" description="Helical" evidence="16">
    <location>
        <begin position="215"/>
        <end position="233"/>
    </location>
</feature>
<dbReference type="GO" id="GO:0016301">
    <property type="term" value="F:kinase activity"/>
    <property type="evidence" value="ECO:0007669"/>
    <property type="project" value="UniProtKB-KW"/>
</dbReference>
<dbReference type="PANTHER" id="PTHR43547:SF2">
    <property type="entry name" value="HYBRID SIGNAL TRANSDUCTION HISTIDINE KINASE C"/>
    <property type="match status" value="1"/>
</dbReference>
<dbReference type="Pfam" id="PF00672">
    <property type="entry name" value="HAMP"/>
    <property type="match status" value="1"/>
</dbReference>
<dbReference type="InterPro" id="IPR003661">
    <property type="entry name" value="HisK_dim/P_dom"/>
</dbReference>
<dbReference type="Proteomes" id="UP001299970">
    <property type="component" value="Unassembled WGS sequence"/>
</dbReference>
<gene>
    <name evidence="19" type="primary">mtrB</name>
    <name evidence="19" type="ORF">MMF94_25225</name>
</gene>
<evidence type="ECO:0000256" key="8">
    <source>
        <dbReference type="ARBA" id="ARBA00022741"/>
    </source>
</evidence>
<organism evidence="19 20">
    <name type="scientific">Pseudonocardia alaniniphila</name>
    <dbReference type="NCBI Taxonomy" id="75291"/>
    <lineage>
        <taxon>Bacteria</taxon>
        <taxon>Bacillati</taxon>
        <taxon>Actinomycetota</taxon>
        <taxon>Actinomycetes</taxon>
        <taxon>Pseudonocardiales</taxon>
        <taxon>Pseudonocardiaceae</taxon>
        <taxon>Pseudonocardia</taxon>
    </lineage>
</organism>
<keyword evidence="4" id="KW-1003">Cell membrane</keyword>
<keyword evidence="8" id="KW-0547">Nucleotide-binding</keyword>
<evidence type="ECO:0000256" key="6">
    <source>
        <dbReference type="ARBA" id="ARBA00022679"/>
    </source>
</evidence>